<gene>
    <name evidence="3" type="ORF">Rain11_0934</name>
</gene>
<dbReference type="Proteomes" id="UP000233387">
    <property type="component" value="Unassembled WGS sequence"/>
</dbReference>
<dbReference type="AlphaFoldDB" id="A0A2N3II59"/>
<dbReference type="EMBL" id="NKXO01000012">
    <property type="protein sequence ID" value="PKQ69997.1"/>
    <property type="molecule type" value="Genomic_DNA"/>
</dbReference>
<evidence type="ECO:0000256" key="2">
    <source>
        <dbReference type="SAM" id="SignalP"/>
    </source>
</evidence>
<keyword evidence="2" id="KW-0732">Signal</keyword>
<evidence type="ECO:0000256" key="1">
    <source>
        <dbReference type="SAM" id="MobiDB-lite"/>
    </source>
</evidence>
<evidence type="ECO:0000313" key="3">
    <source>
        <dbReference type="EMBL" id="PKQ69997.1"/>
    </source>
</evidence>
<feature type="chain" id="PRO_5014658711" evidence="2">
    <location>
        <begin position="24"/>
        <end position="124"/>
    </location>
</feature>
<organism evidence="3 4">
    <name type="scientific">Raineya orbicola</name>
    <dbReference type="NCBI Taxonomy" id="2016530"/>
    <lineage>
        <taxon>Bacteria</taxon>
        <taxon>Pseudomonadati</taxon>
        <taxon>Bacteroidota</taxon>
        <taxon>Cytophagia</taxon>
        <taxon>Cytophagales</taxon>
        <taxon>Raineyaceae</taxon>
        <taxon>Raineya</taxon>
    </lineage>
</organism>
<dbReference type="RefSeq" id="WP_101358202.1">
    <property type="nucleotide sequence ID" value="NZ_NKXO01000012.1"/>
</dbReference>
<name>A0A2N3II59_9BACT</name>
<evidence type="ECO:0000313" key="4">
    <source>
        <dbReference type="Proteomes" id="UP000233387"/>
    </source>
</evidence>
<feature type="signal peptide" evidence="2">
    <location>
        <begin position="1"/>
        <end position="23"/>
    </location>
</feature>
<comment type="caution">
    <text evidence="3">The sequence shown here is derived from an EMBL/GenBank/DDBJ whole genome shotgun (WGS) entry which is preliminary data.</text>
</comment>
<proteinExistence type="predicted"/>
<accession>A0A2N3II59</accession>
<feature type="region of interest" description="Disordered" evidence="1">
    <location>
        <begin position="63"/>
        <end position="99"/>
    </location>
</feature>
<reference evidence="3 4" key="1">
    <citation type="submission" date="2017-06" db="EMBL/GenBank/DDBJ databases">
        <title>Raineya orbicola gen. nov., sp. nov. a slightly thermophilic bacterium of the phylum Bacteroidetes and the description of Raineyaceae fam. nov.</title>
        <authorList>
            <person name="Albuquerque L."/>
            <person name="Polonia A.R.M."/>
            <person name="Barroso C."/>
            <person name="Froufe H.J.C."/>
            <person name="Lage O."/>
            <person name="Lobo-Da-Cunha A."/>
            <person name="Egas C."/>
            <person name="Da Costa M.S."/>
        </authorList>
    </citation>
    <scope>NUCLEOTIDE SEQUENCE [LARGE SCALE GENOMIC DNA]</scope>
    <source>
        <strain evidence="3 4">SPSPC-11</strain>
    </source>
</reference>
<feature type="compositionally biased region" description="Basic and acidic residues" evidence="1">
    <location>
        <begin position="78"/>
        <end position="89"/>
    </location>
</feature>
<sequence length="124" mass="14263">MPFLKYFLSILLLLAVLSTSGQSLVMSGNEIFEQESIPRKSKEKDKNTEKKYVKNKGEVKIPILKKENNGTPTNTPNKENKLTENDKKPKINTTSQENPRESNTLMEVFFFIVKLFVNLLQVWA</sequence>
<keyword evidence="4" id="KW-1185">Reference proteome</keyword>
<protein>
    <submittedName>
        <fullName evidence="3">Uncharacterized protein</fullName>
    </submittedName>
</protein>